<dbReference type="SUPFAM" id="SSF48403">
    <property type="entry name" value="Ankyrin repeat"/>
    <property type="match status" value="1"/>
</dbReference>
<keyword evidence="1" id="KW-1133">Transmembrane helix</keyword>
<dbReference type="AlphaFoldDB" id="A0A8H7U4I6"/>
<evidence type="ECO:0000256" key="1">
    <source>
        <dbReference type="SAM" id="Phobius"/>
    </source>
</evidence>
<evidence type="ECO:0000313" key="3">
    <source>
        <dbReference type="EMBL" id="KAF9817924.1"/>
    </source>
</evidence>
<keyword evidence="1" id="KW-0472">Membrane</keyword>
<dbReference type="EMBL" id="JADOXO010000036">
    <property type="protein sequence ID" value="KAF9817924.1"/>
    <property type="molecule type" value="Genomic_DNA"/>
</dbReference>
<feature type="transmembrane region" description="Helical" evidence="1">
    <location>
        <begin position="107"/>
        <end position="126"/>
    </location>
</feature>
<organism evidence="3 4">
    <name type="scientific">Rhodonia placenta</name>
    <dbReference type="NCBI Taxonomy" id="104341"/>
    <lineage>
        <taxon>Eukaryota</taxon>
        <taxon>Fungi</taxon>
        <taxon>Dikarya</taxon>
        <taxon>Basidiomycota</taxon>
        <taxon>Agaricomycotina</taxon>
        <taxon>Agaricomycetes</taxon>
        <taxon>Polyporales</taxon>
        <taxon>Adustoporiaceae</taxon>
        <taxon>Rhodonia</taxon>
    </lineage>
</organism>
<protein>
    <recommendedName>
        <fullName evidence="2">DUF2470 domain-containing protein</fullName>
    </recommendedName>
</protein>
<dbReference type="PANTHER" id="PTHR37783:SF1">
    <property type="entry name" value="MEMBRANE PROTEIN, PUTATIVE (AFU_ORTHOLOGUE AFUA_1G04315)-RELATED"/>
    <property type="match status" value="1"/>
</dbReference>
<dbReference type="PANTHER" id="PTHR37783">
    <property type="entry name" value="MEMBRANE PROTEIN, PUTATIVE (AFU_ORTHOLOGUE AFUA_1G04315)-RELATED"/>
    <property type="match status" value="1"/>
</dbReference>
<dbReference type="Pfam" id="PF10615">
    <property type="entry name" value="DUF2470"/>
    <property type="match status" value="1"/>
</dbReference>
<sequence length="526" mass="58202">MADPVAAKSGFLCMYMSNHPDTLVGYVKHHGNVKESVESAQMTVIDTKGMTLSYKVKGGGAGKQVRVPFDPPLAGYEEVKPRLLSMKVDAEEALGMARAPQVTTIRLPSLGLLTGGLMLLLFYVTWAPSPSSLHYRSDLFWPAHAIRTALPPWAVAASWWIMLPAHSLEALYTFTLCRKYRTPFGVGTPAPADLRRNSHNMDLSDPNFLRTLAAWADTEQGRSLSELLNSNDPLQGPESQRLRSYFTSNWMEPDRDLDDYGRRIMMGDLASAQDDFARRESQHMAEADTTEAARADAAQELYSLRWGPTRVPIFNLILLCTLIEPRSRAGHLAIARWLIADAKVPVDGTDLSGSQAIYHTISTKPTFDPEYGQLLYDAGANVNHRNRYGGTAAHEMALIWDYTKKEPAQRAADGLAWEDERRKRLGMKILLAMQEGVVLRSSESMPEGRLAKAQTDVQSFEAIDRRDDLSGREACLGRTTIQKCIAFPSNCLLLGIECLKVCVMGGRYVHGTGHSVTCTSSNSYAS</sequence>
<comment type="caution">
    <text evidence="3">The sequence shown here is derived from an EMBL/GenBank/DDBJ whole genome shotgun (WGS) entry which is preliminary data.</text>
</comment>
<evidence type="ECO:0000313" key="4">
    <source>
        <dbReference type="Proteomes" id="UP000639403"/>
    </source>
</evidence>
<dbReference type="Gene3D" id="3.20.180.10">
    <property type="entry name" value="PNP-oxidase-like"/>
    <property type="match status" value="1"/>
</dbReference>
<accession>A0A8H7U4I6</accession>
<gene>
    <name evidence="3" type="ORF">IEO21_03118</name>
</gene>
<feature type="domain" description="DUF2470" evidence="2">
    <location>
        <begin position="11"/>
        <end position="86"/>
    </location>
</feature>
<name>A0A8H7U4I6_9APHY</name>
<keyword evidence="1" id="KW-0812">Transmembrane</keyword>
<reference evidence="3" key="2">
    <citation type="journal article" name="Front. Microbiol.">
        <title>Degradative Capacity of Two Strains of Rhodonia placenta: From Phenotype to Genotype.</title>
        <authorList>
            <person name="Kolle M."/>
            <person name="Horta M.A.C."/>
            <person name="Nowrousian M."/>
            <person name="Ohm R.A."/>
            <person name="Benz J.P."/>
            <person name="Pilgard A."/>
        </authorList>
    </citation>
    <scope>NUCLEOTIDE SEQUENCE</scope>
    <source>
        <strain evidence="3">FPRL280</strain>
    </source>
</reference>
<dbReference type="Gene3D" id="1.25.40.20">
    <property type="entry name" value="Ankyrin repeat-containing domain"/>
    <property type="match status" value="1"/>
</dbReference>
<evidence type="ECO:0000259" key="2">
    <source>
        <dbReference type="Pfam" id="PF10615"/>
    </source>
</evidence>
<dbReference type="Proteomes" id="UP000639403">
    <property type="component" value="Unassembled WGS sequence"/>
</dbReference>
<dbReference type="InterPro" id="IPR037119">
    <property type="entry name" value="Haem_oxidase_HugZ-like_sf"/>
</dbReference>
<dbReference type="InterPro" id="IPR036770">
    <property type="entry name" value="Ankyrin_rpt-contain_sf"/>
</dbReference>
<proteinExistence type="predicted"/>
<reference evidence="3" key="1">
    <citation type="submission" date="2020-11" db="EMBL/GenBank/DDBJ databases">
        <authorList>
            <person name="Koelle M."/>
            <person name="Horta M.A.C."/>
            <person name="Nowrousian M."/>
            <person name="Ohm R.A."/>
            <person name="Benz P."/>
            <person name="Pilgard A."/>
        </authorList>
    </citation>
    <scope>NUCLEOTIDE SEQUENCE</scope>
    <source>
        <strain evidence="3">FPRL280</strain>
    </source>
</reference>
<dbReference type="InterPro" id="IPR019595">
    <property type="entry name" value="DUF2470"/>
</dbReference>